<dbReference type="AlphaFoldDB" id="A0A6A5ZFR4"/>
<feature type="region of interest" description="Disordered" evidence="1">
    <location>
        <begin position="278"/>
        <end position="464"/>
    </location>
</feature>
<keyword evidence="3" id="KW-1185">Reference proteome</keyword>
<feature type="region of interest" description="Disordered" evidence="1">
    <location>
        <begin position="73"/>
        <end position="106"/>
    </location>
</feature>
<accession>A0A6A5ZFR4</accession>
<feature type="compositionally biased region" description="Polar residues" evidence="1">
    <location>
        <begin position="50"/>
        <end position="59"/>
    </location>
</feature>
<feature type="compositionally biased region" description="Low complexity" evidence="1">
    <location>
        <begin position="414"/>
        <end position="423"/>
    </location>
</feature>
<reference evidence="2" key="1">
    <citation type="journal article" date="2020" name="Stud. Mycol.">
        <title>101 Dothideomycetes genomes: a test case for predicting lifestyles and emergence of pathogens.</title>
        <authorList>
            <person name="Haridas S."/>
            <person name="Albert R."/>
            <person name="Binder M."/>
            <person name="Bloem J."/>
            <person name="Labutti K."/>
            <person name="Salamov A."/>
            <person name="Andreopoulos B."/>
            <person name="Baker S."/>
            <person name="Barry K."/>
            <person name="Bills G."/>
            <person name="Bluhm B."/>
            <person name="Cannon C."/>
            <person name="Castanera R."/>
            <person name="Culley D."/>
            <person name="Daum C."/>
            <person name="Ezra D."/>
            <person name="Gonzalez J."/>
            <person name="Henrissat B."/>
            <person name="Kuo A."/>
            <person name="Liang C."/>
            <person name="Lipzen A."/>
            <person name="Lutzoni F."/>
            <person name="Magnuson J."/>
            <person name="Mondo S."/>
            <person name="Nolan M."/>
            <person name="Ohm R."/>
            <person name="Pangilinan J."/>
            <person name="Park H.-J."/>
            <person name="Ramirez L."/>
            <person name="Alfaro M."/>
            <person name="Sun H."/>
            <person name="Tritt A."/>
            <person name="Yoshinaga Y."/>
            <person name="Zwiers L.-H."/>
            <person name="Turgeon B."/>
            <person name="Goodwin S."/>
            <person name="Spatafora J."/>
            <person name="Crous P."/>
            <person name="Grigoriev I."/>
        </authorList>
    </citation>
    <scope>NUCLEOTIDE SEQUENCE</scope>
    <source>
        <strain evidence="2">CBS 627.86</strain>
    </source>
</reference>
<feature type="region of interest" description="Disordered" evidence="1">
    <location>
        <begin position="34"/>
        <end position="59"/>
    </location>
</feature>
<evidence type="ECO:0000313" key="2">
    <source>
        <dbReference type="EMBL" id="KAF2117773.1"/>
    </source>
</evidence>
<organism evidence="2 3">
    <name type="scientific">Lophiotrema nucula</name>
    <dbReference type="NCBI Taxonomy" id="690887"/>
    <lineage>
        <taxon>Eukaryota</taxon>
        <taxon>Fungi</taxon>
        <taxon>Dikarya</taxon>
        <taxon>Ascomycota</taxon>
        <taxon>Pezizomycotina</taxon>
        <taxon>Dothideomycetes</taxon>
        <taxon>Pleosporomycetidae</taxon>
        <taxon>Pleosporales</taxon>
        <taxon>Lophiotremataceae</taxon>
        <taxon>Lophiotrema</taxon>
    </lineage>
</organism>
<sequence>MEAMKPVAHPGPPFLLPPALAPLFATRRAPSIHSVDPSEFGDVNAPPSEFTASEQADSLSTFSHPGVLDYITIPDRGPQRITPPKRRGGLAPVAEGLSEDSGPGYEKVREGKEVEFRLSLKNHLLHYRMGRARVEGDTRKSEAQKVMELRNFDEELERAVIETKLRSGYDLDDAQLIREVYDMIHHDYHWLEERRRPPTTINSNSTRTGTRLTGTTAVNSTSQATSQIPLYPKPPEQPPKKETRGLKLAKAAESFFRWFSAIPPDDPRFLSSENLEGEHLAERPSNPTPSKHIPSTMQKASVANSKGKTSLQRASSERERRRSWTGNASRHGQDEEAGLPQSQNQSQASQHEPPDPWAGSSSSTSHSLTSNPAPIPRNNNSIRRSLSAPFRPGASSRLAATTGHRQPDSRSDTTSRTSNSGTDFNNWEGTIVEEDGGSLVLENRRRKKKGRRSGSRERFQAVDGAVRTFQY</sequence>
<name>A0A6A5ZFR4_9PLEO</name>
<feature type="compositionally biased region" description="Low complexity" evidence="1">
    <location>
        <begin position="360"/>
        <end position="370"/>
    </location>
</feature>
<dbReference type="Proteomes" id="UP000799770">
    <property type="component" value="Unassembled WGS sequence"/>
</dbReference>
<evidence type="ECO:0000313" key="3">
    <source>
        <dbReference type="Proteomes" id="UP000799770"/>
    </source>
</evidence>
<dbReference type="EMBL" id="ML977318">
    <property type="protein sequence ID" value="KAF2117773.1"/>
    <property type="molecule type" value="Genomic_DNA"/>
</dbReference>
<protein>
    <submittedName>
        <fullName evidence="2">Uncharacterized protein</fullName>
    </submittedName>
</protein>
<feature type="compositionally biased region" description="Polar residues" evidence="1">
    <location>
        <begin position="340"/>
        <end position="350"/>
    </location>
</feature>
<feature type="region of interest" description="Disordered" evidence="1">
    <location>
        <begin position="197"/>
        <end position="244"/>
    </location>
</feature>
<evidence type="ECO:0000256" key="1">
    <source>
        <dbReference type="SAM" id="MobiDB-lite"/>
    </source>
</evidence>
<feature type="compositionally biased region" description="Low complexity" evidence="1">
    <location>
        <begin position="206"/>
        <end position="216"/>
    </location>
</feature>
<proteinExistence type="predicted"/>
<gene>
    <name evidence="2" type="ORF">BDV96DRAFT_570901</name>
</gene>
<feature type="compositionally biased region" description="Basic residues" evidence="1">
    <location>
        <begin position="444"/>
        <end position="453"/>
    </location>
</feature>
<feature type="compositionally biased region" description="Polar residues" evidence="1">
    <location>
        <begin position="217"/>
        <end position="228"/>
    </location>
</feature>
<feature type="compositionally biased region" description="Polar residues" evidence="1">
    <location>
        <begin position="293"/>
        <end position="312"/>
    </location>
</feature>